<evidence type="ECO:0000313" key="3">
    <source>
        <dbReference type="Proteomes" id="UP000663720"/>
    </source>
</evidence>
<feature type="region of interest" description="Disordered" evidence="1">
    <location>
        <begin position="35"/>
        <end position="55"/>
    </location>
</feature>
<evidence type="ECO:0000313" key="2">
    <source>
        <dbReference type="EMBL" id="QTA81801.1"/>
    </source>
</evidence>
<dbReference type="RefSeq" id="WP_207687793.1">
    <property type="nucleotide sequence ID" value="NZ_CP061799.1"/>
</dbReference>
<sequence length="185" mass="20394">MKKRSSFKIFMFDFVKLIFVVLLAGAVFAGCSGDDDGDVTNPPGEGEVQEPPIPPIPPEPSFVIPSSDADMTYILHSDGDDSYYYITESGIGFGYYYDTGKLFYPSRNYHDYKKTGALTAVMTIYSNTAYSSVVFMLTFTSDSKGTFKAGFSNENTQLIDKIDIDKIDFDSSGTFELVDGKILNG</sequence>
<organism evidence="2 3">
    <name type="scientific">Desulfonema limicola</name>
    <dbReference type="NCBI Taxonomy" id="45656"/>
    <lineage>
        <taxon>Bacteria</taxon>
        <taxon>Pseudomonadati</taxon>
        <taxon>Thermodesulfobacteriota</taxon>
        <taxon>Desulfobacteria</taxon>
        <taxon>Desulfobacterales</taxon>
        <taxon>Desulfococcaceae</taxon>
        <taxon>Desulfonema</taxon>
    </lineage>
</organism>
<gene>
    <name evidence="2" type="ORF">dnl_41510</name>
</gene>
<reference evidence="2" key="1">
    <citation type="journal article" date="2021" name="Microb. Physiol.">
        <title>Proteogenomic Insights into the Physiology of Marine, Sulfate-Reducing, Filamentous Desulfonema limicola and Desulfonema magnum.</title>
        <authorList>
            <person name="Schnaars V."/>
            <person name="Wohlbrand L."/>
            <person name="Scheve S."/>
            <person name="Hinrichs C."/>
            <person name="Reinhardt R."/>
            <person name="Rabus R."/>
        </authorList>
    </citation>
    <scope>NUCLEOTIDE SEQUENCE</scope>
    <source>
        <strain evidence="2">5ac10</strain>
    </source>
</reference>
<dbReference type="PROSITE" id="PS51257">
    <property type="entry name" value="PROKAR_LIPOPROTEIN"/>
    <property type="match status" value="1"/>
</dbReference>
<evidence type="ECO:0000256" key="1">
    <source>
        <dbReference type="SAM" id="MobiDB-lite"/>
    </source>
</evidence>
<protein>
    <recommendedName>
        <fullName evidence="4">Lipoprotein</fullName>
    </recommendedName>
</protein>
<accession>A0A975BAJ6</accession>
<dbReference type="KEGG" id="dli:dnl_41510"/>
<dbReference type="Proteomes" id="UP000663720">
    <property type="component" value="Chromosome"/>
</dbReference>
<evidence type="ECO:0008006" key="4">
    <source>
        <dbReference type="Google" id="ProtNLM"/>
    </source>
</evidence>
<dbReference type="EMBL" id="CP061799">
    <property type="protein sequence ID" value="QTA81801.1"/>
    <property type="molecule type" value="Genomic_DNA"/>
</dbReference>
<proteinExistence type="predicted"/>
<dbReference type="AlphaFoldDB" id="A0A975BAJ6"/>
<keyword evidence="3" id="KW-1185">Reference proteome</keyword>
<name>A0A975BAJ6_9BACT</name>